<dbReference type="Proteomes" id="UP000013307">
    <property type="component" value="Chromosome"/>
</dbReference>
<dbReference type="OrthoDB" id="385595at2157"/>
<dbReference type="EMBL" id="CP005290">
    <property type="protein sequence ID" value="AGK61492.1"/>
    <property type="molecule type" value="Genomic_DNA"/>
</dbReference>
<reference evidence="1 2" key="1">
    <citation type="journal article" date="2013" name="Genome Announc.">
        <title>Complete Genome Sequence of the Thermophilic and Facultatively Chemolithoautotrophic Sulfate Reducer Archaeoglobus sulfaticallidus Strain PM70-1T.</title>
        <authorList>
            <person name="Stokke R."/>
            <person name="Hocking W.P."/>
            <person name="Steinsbu B.O."/>
            <person name="Steen I.H."/>
        </authorList>
    </citation>
    <scope>NUCLEOTIDE SEQUENCE [LARGE SCALE GENOMIC DNA]</scope>
    <source>
        <strain evidence="1">PM70-1</strain>
    </source>
</reference>
<proteinExistence type="predicted"/>
<dbReference type="STRING" id="387631.Asulf_01509"/>
<name>N0BGV1_9EURY</name>
<keyword evidence="2" id="KW-1185">Reference proteome</keyword>
<dbReference type="Pfam" id="PF04860">
    <property type="entry name" value="Phage_portal"/>
    <property type="match status" value="1"/>
</dbReference>
<evidence type="ECO:0008006" key="3">
    <source>
        <dbReference type="Google" id="ProtNLM"/>
    </source>
</evidence>
<dbReference type="RefSeq" id="WP_015591090.1">
    <property type="nucleotide sequence ID" value="NC_021169.1"/>
</dbReference>
<evidence type="ECO:0000313" key="2">
    <source>
        <dbReference type="Proteomes" id="UP000013307"/>
    </source>
</evidence>
<sequence length="404" mass="46304">MLKKVLRKDTPQRKPITLKYASDKAVLVDKPIESSPGFDPRVNYDEYEYLYNISEDAQAHLETITYLVIGAGFQFIGDPRGVEKCEEFAKLVGLHDILENDVLTHLIFGNAYNFIVADDNDFGFTLQVVHPKRVKIVTDKYGKIEYYWYNYDATFTGEPKENEKFEPENVLHFRFRQFADNVYGLSLLHNVYNKLSLKNKIEATAAAMAHRDAHRLLWAKVEVSPEEEAINPKTGKAYAQEKIDAVNALLANRVKDNQDGTFTVSNNLVFDQSVELKDLSASHDFAGIAKILEHLQRQVDRALKVPKVFLGEAEGSNRATSYNQRRTFMLFIESIQRKFETEINRKLIPQITDADVKIKFNSPMREDYSDWVEQAVKLYQAGIVSTVEAREWVDLPPKPPDEGE</sequence>
<dbReference type="HOGENOM" id="CLU_680781_0_0_2"/>
<dbReference type="AlphaFoldDB" id="N0BGV1"/>
<dbReference type="KEGG" id="ast:Asulf_01509"/>
<protein>
    <recommendedName>
        <fullName evidence="3">Phage portal protein</fullName>
    </recommendedName>
</protein>
<organism evidence="1 2">
    <name type="scientific">Archaeoglobus sulfaticallidus PM70-1</name>
    <dbReference type="NCBI Taxonomy" id="387631"/>
    <lineage>
        <taxon>Archaea</taxon>
        <taxon>Methanobacteriati</taxon>
        <taxon>Methanobacteriota</taxon>
        <taxon>Archaeoglobi</taxon>
        <taxon>Archaeoglobales</taxon>
        <taxon>Archaeoglobaceae</taxon>
        <taxon>Archaeoglobus</taxon>
    </lineage>
</organism>
<dbReference type="eggNOG" id="arCOG11199">
    <property type="taxonomic scope" value="Archaea"/>
</dbReference>
<dbReference type="GeneID" id="15393144"/>
<gene>
    <name evidence="1" type="ORF">Asulf_01509</name>
</gene>
<accession>N0BGV1</accession>
<dbReference type="InterPro" id="IPR006944">
    <property type="entry name" value="Phage/GTA_portal"/>
</dbReference>
<evidence type="ECO:0000313" key="1">
    <source>
        <dbReference type="EMBL" id="AGK61492.1"/>
    </source>
</evidence>